<accession>A0A0L0DGU1</accession>
<dbReference type="InterPro" id="IPR004045">
    <property type="entry name" value="Glutathione_S-Trfase_N"/>
</dbReference>
<dbReference type="InterPro" id="IPR005955">
    <property type="entry name" value="GST_Zeta"/>
</dbReference>
<dbReference type="InterPro" id="IPR034333">
    <property type="entry name" value="GST_Zeta_N"/>
</dbReference>
<keyword evidence="5" id="KW-1185">Reference proteome</keyword>
<dbReference type="SUPFAM" id="SSF52833">
    <property type="entry name" value="Thioredoxin-like"/>
    <property type="match status" value="1"/>
</dbReference>
<evidence type="ECO:0000259" key="3">
    <source>
        <dbReference type="PROSITE" id="PS50405"/>
    </source>
</evidence>
<dbReference type="Gene3D" id="1.20.1050.10">
    <property type="match status" value="1"/>
</dbReference>
<evidence type="ECO:0000313" key="5">
    <source>
        <dbReference type="Proteomes" id="UP000054408"/>
    </source>
</evidence>
<dbReference type="AlphaFoldDB" id="A0A0L0DGU1"/>
<dbReference type="Proteomes" id="UP000054408">
    <property type="component" value="Unassembled WGS sequence"/>
</dbReference>
<dbReference type="PROSITE" id="PS50404">
    <property type="entry name" value="GST_NTER"/>
    <property type="match status" value="1"/>
</dbReference>
<dbReference type="FunFam" id="1.20.1050.10:FF:000010">
    <property type="entry name" value="Maleylacetoacetate isomerase isoform 1"/>
    <property type="match status" value="1"/>
</dbReference>
<dbReference type="Pfam" id="PF13409">
    <property type="entry name" value="GST_N_2"/>
    <property type="match status" value="1"/>
</dbReference>
<dbReference type="CDD" id="cd03042">
    <property type="entry name" value="GST_N_Zeta"/>
    <property type="match status" value="1"/>
</dbReference>
<dbReference type="GO" id="GO:0006749">
    <property type="term" value="P:glutathione metabolic process"/>
    <property type="evidence" value="ECO:0007669"/>
    <property type="project" value="TreeGrafter"/>
</dbReference>
<evidence type="ECO:0000313" key="4">
    <source>
        <dbReference type="EMBL" id="KNC51336.1"/>
    </source>
</evidence>
<dbReference type="STRING" id="461836.A0A0L0DGU1"/>
<dbReference type="CDD" id="cd03191">
    <property type="entry name" value="GST_C_Zeta"/>
    <property type="match status" value="1"/>
</dbReference>
<feature type="domain" description="GST N-terminal" evidence="2">
    <location>
        <begin position="1"/>
        <end position="79"/>
    </location>
</feature>
<dbReference type="InterPro" id="IPR036249">
    <property type="entry name" value="Thioredoxin-like_sf"/>
</dbReference>
<dbReference type="GeneID" id="25566283"/>
<dbReference type="NCBIfam" id="TIGR01262">
    <property type="entry name" value="maiA"/>
    <property type="match status" value="1"/>
</dbReference>
<dbReference type="EMBL" id="GL349466">
    <property type="protein sequence ID" value="KNC51336.1"/>
    <property type="molecule type" value="Genomic_DNA"/>
</dbReference>
<dbReference type="PROSITE" id="PS51354">
    <property type="entry name" value="GLUTAREDOXIN_2"/>
    <property type="match status" value="1"/>
</dbReference>
<dbReference type="Gene3D" id="3.40.30.10">
    <property type="entry name" value="Glutaredoxin"/>
    <property type="match status" value="1"/>
</dbReference>
<feature type="domain" description="GST C-terminal" evidence="3">
    <location>
        <begin position="85"/>
        <end position="206"/>
    </location>
</feature>
<protein>
    <submittedName>
        <fullName evidence="4">Maleylacetoacetate isomerase</fullName>
    </submittedName>
</protein>
<dbReference type="InterPro" id="IPR004046">
    <property type="entry name" value="GST_C"/>
</dbReference>
<evidence type="ECO:0000256" key="1">
    <source>
        <dbReference type="ARBA" id="ARBA00010007"/>
    </source>
</evidence>
<dbReference type="PANTHER" id="PTHR42673">
    <property type="entry name" value="MALEYLACETOACETATE ISOMERASE"/>
    <property type="match status" value="1"/>
</dbReference>
<sequence>MYSYWRSSCSYRVRIALAHKSLAYTYHAVSLLAGEQTEDGYTELNPSKLLPALVLADGTVIGQSTAILEFLEEAYPDAPKLLPEDPLARAYVRQAVAMIAADIQPVQNLRVLKYVGMDRKIEWGAHWIATGFDALEAFLAKHAGNYCIGDELSLADACLVPQVYNARRFGIDVETKYPIIARIDAALNEIEAFKAAHPDNMPDAQVSA</sequence>
<dbReference type="PANTHER" id="PTHR42673:SF4">
    <property type="entry name" value="MALEYLACETOACETATE ISOMERASE"/>
    <property type="match status" value="1"/>
</dbReference>
<dbReference type="InterPro" id="IPR036282">
    <property type="entry name" value="Glutathione-S-Trfase_C_sf"/>
</dbReference>
<dbReference type="GO" id="GO:0006559">
    <property type="term" value="P:L-phenylalanine catabolic process"/>
    <property type="evidence" value="ECO:0007669"/>
    <property type="project" value="TreeGrafter"/>
</dbReference>
<comment type="similarity">
    <text evidence="1">Belongs to the GST superfamily. Zeta family.</text>
</comment>
<dbReference type="SFLD" id="SFLDG00358">
    <property type="entry name" value="Main_(cytGST)"/>
    <property type="match status" value="1"/>
</dbReference>
<dbReference type="InterPro" id="IPR040079">
    <property type="entry name" value="Glutathione_S-Trfase"/>
</dbReference>
<dbReference type="eggNOG" id="KOG0868">
    <property type="taxonomic scope" value="Eukaryota"/>
</dbReference>
<dbReference type="InterPro" id="IPR034330">
    <property type="entry name" value="GST_Zeta_C"/>
</dbReference>
<gene>
    <name evidence="4" type="ORF">AMSG_07351</name>
</gene>
<dbReference type="PROSITE" id="PS50405">
    <property type="entry name" value="GST_CTER"/>
    <property type="match status" value="1"/>
</dbReference>
<name>A0A0L0DGU1_THETB</name>
<dbReference type="GO" id="GO:0004364">
    <property type="term" value="F:glutathione transferase activity"/>
    <property type="evidence" value="ECO:0007669"/>
    <property type="project" value="TreeGrafter"/>
</dbReference>
<dbReference type="SUPFAM" id="SSF47616">
    <property type="entry name" value="GST C-terminal domain-like"/>
    <property type="match status" value="1"/>
</dbReference>
<dbReference type="SFLD" id="SFLDS00019">
    <property type="entry name" value="Glutathione_Transferase_(cytos"/>
    <property type="match status" value="1"/>
</dbReference>
<dbReference type="GO" id="GO:0016034">
    <property type="term" value="F:maleylacetoacetate isomerase activity"/>
    <property type="evidence" value="ECO:0007669"/>
    <property type="project" value="TreeGrafter"/>
</dbReference>
<evidence type="ECO:0000259" key="2">
    <source>
        <dbReference type="PROSITE" id="PS50404"/>
    </source>
</evidence>
<dbReference type="Pfam" id="PF00043">
    <property type="entry name" value="GST_C"/>
    <property type="match status" value="1"/>
</dbReference>
<organism evidence="4 5">
    <name type="scientific">Thecamonas trahens ATCC 50062</name>
    <dbReference type="NCBI Taxonomy" id="461836"/>
    <lineage>
        <taxon>Eukaryota</taxon>
        <taxon>Apusozoa</taxon>
        <taxon>Apusomonadida</taxon>
        <taxon>Apusomonadidae</taxon>
        <taxon>Thecamonas</taxon>
    </lineage>
</organism>
<dbReference type="OrthoDB" id="202840at2759"/>
<keyword evidence="4" id="KW-0413">Isomerase</keyword>
<proteinExistence type="inferred from homology"/>
<dbReference type="RefSeq" id="XP_013756256.1">
    <property type="nucleotide sequence ID" value="XM_013900802.1"/>
</dbReference>
<dbReference type="InterPro" id="IPR010987">
    <property type="entry name" value="Glutathione-S-Trfase_C-like"/>
</dbReference>
<reference evidence="4 5" key="1">
    <citation type="submission" date="2010-05" db="EMBL/GenBank/DDBJ databases">
        <title>The Genome Sequence of Thecamonas trahens ATCC 50062.</title>
        <authorList>
            <consortium name="The Broad Institute Genome Sequencing Platform"/>
            <person name="Russ C."/>
            <person name="Cuomo C."/>
            <person name="Shea T."/>
            <person name="Young S.K."/>
            <person name="Zeng Q."/>
            <person name="Koehrsen M."/>
            <person name="Haas B."/>
            <person name="Borodovsky M."/>
            <person name="Guigo R."/>
            <person name="Alvarado L."/>
            <person name="Berlin A."/>
            <person name="Bochicchio J."/>
            <person name="Borenstein D."/>
            <person name="Chapman S."/>
            <person name="Chen Z."/>
            <person name="Freedman E."/>
            <person name="Gellesch M."/>
            <person name="Goldberg J."/>
            <person name="Griggs A."/>
            <person name="Gujja S."/>
            <person name="Heilman E."/>
            <person name="Heiman D."/>
            <person name="Hepburn T."/>
            <person name="Howarth C."/>
            <person name="Jen D."/>
            <person name="Larson L."/>
            <person name="Mehta T."/>
            <person name="Park D."/>
            <person name="Pearson M."/>
            <person name="Roberts A."/>
            <person name="Saif S."/>
            <person name="Shenoy N."/>
            <person name="Sisk P."/>
            <person name="Stolte C."/>
            <person name="Sykes S."/>
            <person name="Thomson T."/>
            <person name="Walk T."/>
            <person name="White J."/>
            <person name="Yandava C."/>
            <person name="Burger G."/>
            <person name="Gray M.W."/>
            <person name="Holland P.W.H."/>
            <person name="King N."/>
            <person name="Lang F.B.F."/>
            <person name="Roger A.J."/>
            <person name="Ruiz-Trillo I."/>
            <person name="Lander E."/>
            <person name="Nusbaum C."/>
        </authorList>
    </citation>
    <scope>NUCLEOTIDE SEQUENCE [LARGE SCALE GENOMIC DNA]</scope>
    <source>
        <strain evidence="4 5">ATCC 50062</strain>
    </source>
</reference>
<dbReference type="GO" id="GO:0005739">
    <property type="term" value="C:mitochondrion"/>
    <property type="evidence" value="ECO:0007669"/>
    <property type="project" value="TreeGrafter"/>
</dbReference>